<dbReference type="InterPro" id="IPR021136">
    <property type="entry name" value="Flagellar_hook_control-like_C"/>
</dbReference>
<name>A0A2A3MME9_9PSED</name>
<evidence type="ECO:0000256" key="1">
    <source>
        <dbReference type="SAM" id="MobiDB-lite"/>
    </source>
</evidence>
<reference evidence="3 4" key="1">
    <citation type="submission" date="2017-09" db="EMBL/GenBank/DDBJ databases">
        <title>Pseudomonas abyssi sp. nov. isolated from Abyssopelagic Water.</title>
        <authorList>
            <person name="Wei Y."/>
        </authorList>
    </citation>
    <scope>NUCLEOTIDE SEQUENCE [LARGE SCALE GENOMIC DNA]</scope>
    <source>
        <strain evidence="3 4">MT5</strain>
    </source>
</reference>
<evidence type="ECO:0000313" key="4">
    <source>
        <dbReference type="Proteomes" id="UP000242313"/>
    </source>
</evidence>
<dbReference type="EMBL" id="NTMR01000003">
    <property type="protein sequence ID" value="PBK05724.1"/>
    <property type="molecule type" value="Genomic_DNA"/>
</dbReference>
<evidence type="ECO:0000259" key="2">
    <source>
        <dbReference type="Pfam" id="PF02120"/>
    </source>
</evidence>
<accession>A0A2A3MME9</accession>
<feature type="region of interest" description="Disordered" evidence="1">
    <location>
        <begin position="1"/>
        <end position="38"/>
    </location>
</feature>
<keyword evidence="4" id="KW-1185">Reference proteome</keyword>
<dbReference type="AlphaFoldDB" id="A0A2A3MME9"/>
<feature type="domain" description="Flagellar hook-length control protein-like C-terminal" evidence="2">
    <location>
        <begin position="516"/>
        <end position="588"/>
    </location>
</feature>
<evidence type="ECO:0000313" key="3">
    <source>
        <dbReference type="EMBL" id="PBK05724.1"/>
    </source>
</evidence>
<sequence length="603" mass="63451">MQPLGRGPRFTSTCDNMSPDIRLPPTSPTQPTAPASAAPARSADALVVALQLLRPIDALALLGGEQARAEVIQSSERPNANGQFELLLRISKQNLGTAPSTATSTTLPTSSPQPLPAGSQLLVQAISQNQLMAALQPATGAAPGPPLTRLDPQQFPAGSQLQARVLEQQAVPAPDGKIARYQLVAELVQQSAPQVLLQLSSTRPVAPGTQLNATVGSQGELRVQSASEQLRQADLLQGLREALQRQGSAEPLLARLQTLASNPQPLPAVPQLHQAIQSVLNQIVSAPQLTTATGVANAVAQSGAFLESNLAQLAQILGRQAAAAPAPVPPAGSEPVANPATLTAEGAPRIPNPLPALDKLLPLLASLASPAAAEPLAGADFKGALLGLLVTLQQQLPPGSLQTAGLPPGPWQQAIQAAQQQSAAKPGLFPLPSRALQALGDTGDLGSLLRLTAALLSRIQHHQLQSMGQTQTFSDGSTQTTWQLEIPLRDGQQFNHVQMRIQRDSPAPDREQPEPVPVWEVRLAFNLDHLGSLQAIARLRNDRVSSELWAEQQPTLALLNSELSTLRDRLLAKGLDVGEISCHCGTPPAPRQAVQQTWIDEVT</sequence>
<gene>
    <name evidence="3" type="ORF">CNQ84_04295</name>
</gene>
<dbReference type="Pfam" id="PF02120">
    <property type="entry name" value="Flg_hook"/>
    <property type="match status" value="1"/>
</dbReference>
<protein>
    <recommendedName>
        <fullName evidence="2">Flagellar hook-length control protein-like C-terminal domain-containing protein</fullName>
    </recommendedName>
</protein>
<feature type="compositionally biased region" description="Low complexity" evidence="1">
    <location>
        <begin position="29"/>
        <end position="38"/>
    </location>
</feature>
<dbReference type="Gene3D" id="3.30.750.140">
    <property type="match status" value="1"/>
</dbReference>
<organism evidence="3 4">
    <name type="scientific">Pseudomonas abyssi</name>
    <dbReference type="NCBI Taxonomy" id="170540"/>
    <lineage>
        <taxon>Bacteria</taxon>
        <taxon>Pseudomonadati</taxon>
        <taxon>Pseudomonadota</taxon>
        <taxon>Gammaproteobacteria</taxon>
        <taxon>Pseudomonadales</taxon>
        <taxon>Pseudomonadaceae</taxon>
        <taxon>Pseudomonas</taxon>
    </lineage>
</organism>
<dbReference type="InterPro" id="IPR038610">
    <property type="entry name" value="FliK-like_C_sf"/>
</dbReference>
<dbReference type="Proteomes" id="UP000242313">
    <property type="component" value="Unassembled WGS sequence"/>
</dbReference>
<proteinExistence type="predicted"/>
<comment type="caution">
    <text evidence="3">The sequence shown here is derived from an EMBL/GenBank/DDBJ whole genome shotgun (WGS) entry which is preliminary data.</text>
</comment>